<evidence type="ECO:0000256" key="4">
    <source>
        <dbReference type="SAM" id="Coils"/>
    </source>
</evidence>
<organism evidence="6">
    <name type="scientific">uncultured Thiotrichaceae bacterium</name>
    <dbReference type="NCBI Taxonomy" id="298394"/>
    <lineage>
        <taxon>Bacteria</taxon>
        <taxon>Pseudomonadati</taxon>
        <taxon>Pseudomonadota</taxon>
        <taxon>Gammaproteobacteria</taxon>
        <taxon>Thiotrichales</taxon>
        <taxon>Thiotrichaceae</taxon>
        <taxon>environmental samples</taxon>
    </lineage>
</organism>
<dbReference type="Gene3D" id="3.90.220.20">
    <property type="entry name" value="DNA methylase specificity domains"/>
    <property type="match status" value="2"/>
</dbReference>
<dbReference type="EC" id="3.1.21.3" evidence="6"/>
<gene>
    <name evidence="6" type="ORF">HELGO_WM33512</name>
</gene>
<proteinExistence type="inferred from homology"/>
<dbReference type="AlphaFoldDB" id="A0A6S6T9T2"/>
<dbReference type="GO" id="GO:0003677">
    <property type="term" value="F:DNA binding"/>
    <property type="evidence" value="ECO:0007669"/>
    <property type="project" value="UniProtKB-KW"/>
</dbReference>
<evidence type="ECO:0000313" key="6">
    <source>
        <dbReference type="EMBL" id="CAA6811666.1"/>
    </source>
</evidence>
<comment type="similarity">
    <text evidence="1">Belongs to the type-I restriction system S methylase family.</text>
</comment>
<dbReference type="Gene3D" id="1.10.287.1120">
    <property type="entry name" value="Bipartite methylase S protein"/>
    <property type="match status" value="1"/>
</dbReference>
<dbReference type="GO" id="GO:0009307">
    <property type="term" value="P:DNA restriction-modification system"/>
    <property type="evidence" value="ECO:0007669"/>
    <property type="project" value="UniProtKB-KW"/>
</dbReference>
<dbReference type="InterPro" id="IPR052021">
    <property type="entry name" value="Type-I_RS_S_subunit"/>
</dbReference>
<protein>
    <submittedName>
        <fullName evidence="6">Type I restriction-modification system, specificity subunit S (EC)</fullName>
        <ecNumber evidence="6">3.1.21.3</ecNumber>
    </submittedName>
</protein>
<name>A0A6S6T9T2_9GAMM</name>
<evidence type="ECO:0000259" key="5">
    <source>
        <dbReference type="Pfam" id="PF01420"/>
    </source>
</evidence>
<dbReference type="InterPro" id="IPR000055">
    <property type="entry name" value="Restrct_endonuc_typeI_TRD"/>
</dbReference>
<reference evidence="6" key="1">
    <citation type="submission" date="2020-01" db="EMBL/GenBank/DDBJ databases">
        <authorList>
            <person name="Meier V. D."/>
            <person name="Meier V D."/>
        </authorList>
    </citation>
    <scope>NUCLEOTIDE SEQUENCE</scope>
    <source>
        <strain evidence="6">HLG_WM_MAG_09</strain>
    </source>
</reference>
<keyword evidence="2" id="KW-0680">Restriction system</keyword>
<keyword evidence="6" id="KW-0378">Hydrolase</keyword>
<keyword evidence="3" id="KW-0238">DNA-binding</keyword>
<dbReference type="SUPFAM" id="SSF116734">
    <property type="entry name" value="DNA methylase specificity domain"/>
    <property type="match status" value="2"/>
</dbReference>
<accession>A0A6S6T9T2</accession>
<dbReference type="InterPro" id="IPR044946">
    <property type="entry name" value="Restrct_endonuc_typeI_TRD_sf"/>
</dbReference>
<dbReference type="CDD" id="cd17515">
    <property type="entry name" value="RMtype1_S_MjaORF132P_Sau1132ORF3780P-TRD1-CR1_like"/>
    <property type="match status" value="1"/>
</dbReference>
<dbReference type="PANTHER" id="PTHR30408">
    <property type="entry name" value="TYPE-1 RESTRICTION ENZYME ECOKI SPECIFICITY PROTEIN"/>
    <property type="match status" value="1"/>
</dbReference>
<evidence type="ECO:0000256" key="3">
    <source>
        <dbReference type="ARBA" id="ARBA00023125"/>
    </source>
</evidence>
<dbReference type="Pfam" id="PF01420">
    <property type="entry name" value="Methylase_S"/>
    <property type="match status" value="2"/>
</dbReference>
<feature type="domain" description="Type I restriction modification DNA specificity" evidence="5">
    <location>
        <begin position="198"/>
        <end position="371"/>
    </location>
</feature>
<dbReference type="PANTHER" id="PTHR30408:SF12">
    <property type="entry name" value="TYPE I RESTRICTION ENZYME MJAVIII SPECIFICITY SUBUNIT"/>
    <property type="match status" value="1"/>
</dbReference>
<sequence>MHILQTEMESRLLGELFASSRKKGKAGLPLMSVTLHNGLIVRNTLDRRTETSLNPDEHLLVKEGFIAYNMMRVWQGALGRADFDGLVSPAYVVLQPTGLADSHYAGYLFKSSRMIYLFWAYSYGLTKDRLRLYYNDFARIRVKIPPLPEQKKISKILSTWDKAISVTEQLLANSQQQKTALMQQLLTGKRRSLDFEGKWKEVTVGATSKCFSGGTPSKGNEEYYNGDIPWVTSGKLNDRFVRSVDKYISEEGLKKSSAKVVENGCILVAMYGATAGKVAINEIEGATINQAVLAMEPKSGYSNLFLFYLLEREMNKALKFAQGGQPNLNASIIKGLKIQMPSLSEQQKIAETLSTADREIETLQQKLTHLKQEKKALMQQLLTGKRRVTINPSEEMVC</sequence>
<keyword evidence="4" id="KW-0175">Coiled coil</keyword>
<feature type="domain" description="Type I restriction modification DNA specificity" evidence="5">
    <location>
        <begin position="90"/>
        <end position="171"/>
    </location>
</feature>
<evidence type="ECO:0000256" key="1">
    <source>
        <dbReference type="ARBA" id="ARBA00010923"/>
    </source>
</evidence>
<dbReference type="EMBL" id="CACVAT010000176">
    <property type="protein sequence ID" value="CAA6811666.1"/>
    <property type="molecule type" value="Genomic_DNA"/>
</dbReference>
<feature type="coiled-coil region" evidence="4">
    <location>
        <begin position="346"/>
        <end position="380"/>
    </location>
</feature>
<evidence type="ECO:0000256" key="2">
    <source>
        <dbReference type="ARBA" id="ARBA00022747"/>
    </source>
</evidence>
<dbReference type="GO" id="GO:0009035">
    <property type="term" value="F:type I site-specific deoxyribonuclease activity"/>
    <property type="evidence" value="ECO:0007669"/>
    <property type="project" value="UniProtKB-EC"/>
</dbReference>